<dbReference type="RefSeq" id="WP_050048624.1">
    <property type="nucleotide sequence ID" value="NZ_CP008874.1"/>
</dbReference>
<sequence length="83" mass="8884">MESAPHQARDEVLYRQYDYGDETVFVADLGASGMNASVDVIGGTAIVVLDTPEGSEQYEFDVPAGDAHTFISNGVLTVEVSEE</sequence>
<dbReference type="EMBL" id="CP008874">
    <property type="protein sequence ID" value="AKH97914.1"/>
    <property type="molecule type" value="Genomic_DNA"/>
</dbReference>
<evidence type="ECO:0008006" key="5">
    <source>
        <dbReference type="Google" id="ProtNLM"/>
    </source>
</evidence>
<dbReference type="AlphaFoldDB" id="A0A0F7PE69"/>
<dbReference type="KEGG" id="hsf:HLASA_1418"/>
<dbReference type="Proteomes" id="UP000060390">
    <property type="component" value="Chromosome"/>
</dbReference>
<evidence type="ECO:0000313" key="2">
    <source>
        <dbReference type="EMBL" id="ALG82308.1"/>
    </source>
</evidence>
<dbReference type="OrthoDB" id="304071at2157"/>
<proteinExistence type="predicted"/>
<evidence type="ECO:0000313" key="3">
    <source>
        <dbReference type="Proteomes" id="UP000060390"/>
    </source>
</evidence>
<protein>
    <recommendedName>
        <fullName evidence="5">Hsp20/alpha crystallin family protein</fullName>
    </recommendedName>
</protein>
<dbReference type="Proteomes" id="UP000069906">
    <property type="component" value="Chromosome"/>
</dbReference>
<gene>
    <name evidence="2" type="ORF">HLASA_1418</name>
    <name evidence="1" type="ORF">HLASF_1431</name>
</gene>
<evidence type="ECO:0000313" key="1">
    <source>
        <dbReference type="EMBL" id="AKH97914.1"/>
    </source>
</evidence>
<dbReference type="Pfam" id="PF23444">
    <property type="entry name" value="DUF7127"/>
    <property type="match status" value="1"/>
</dbReference>
<reference evidence="1 4" key="1">
    <citation type="journal article" date="2015" name="ISME J.">
        <title>Elemental sulfur and acetate can support life of a novel strictly anaerobic haloarchaeon.</title>
        <authorList>
            <person name="Sorokin D.Y."/>
            <person name="Kublanov I.V."/>
            <person name="Gavrilov S.N."/>
            <person name="Rojo D."/>
            <person name="Roman P."/>
            <person name="Golyshin P.N."/>
            <person name="Slepak V.Z."/>
            <person name="Smedile F."/>
            <person name="Ferrer M."/>
            <person name="Messina E."/>
            <person name="La Cono V."/>
            <person name="Yakimov M.M."/>
        </authorList>
    </citation>
    <scope>NUCLEOTIDE SEQUENCE [LARGE SCALE GENOMIC DNA]</scope>
    <source>
        <strain evidence="1 4">HSR2</strain>
    </source>
</reference>
<evidence type="ECO:0000313" key="4">
    <source>
        <dbReference type="Proteomes" id="UP000069906"/>
    </source>
</evidence>
<keyword evidence="4" id="KW-1185">Reference proteome</keyword>
<reference evidence="3" key="2">
    <citation type="submission" date="2015-05" db="EMBL/GenBank/DDBJ databases">
        <title>Complete genome sequence of Halanaeroarchaeum sulfurireducens type strain M27-SA2, a sulfate-reducer haloarchaeon from marine anoxic lake Medee.</title>
        <authorList>
            <person name="Messina E."/>
            <person name="Kublanov I.V."/>
            <person name="Toshchakov S."/>
            <person name="Arcadi E."/>
            <person name="La Spada G."/>
            <person name="La Cono V."/>
            <person name="Yakimov M.M."/>
        </authorList>
    </citation>
    <scope>NUCLEOTIDE SEQUENCE [LARGE SCALE GENOMIC DNA]</scope>
    <source>
        <strain evidence="3">M27-SA2</strain>
    </source>
</reference>
<dbReference type="KEGG" id="hsu:HLASF_1431"/>
<reference evidence="2 3" key="3">
    <citation type="journal article" date="2016" name="Stand. Genomic Sci.">
        <title>Complete genome sequence of 'Halanaeroarchaeum sulfurireducens' M27-SA2, a sulfur-reducing and acetate-oxidizing haloarchaeon from the deep-sea hypersaline anoxic lake Medee.</title>
        <authorList>
            <person name="Messina E."/>
            <person name="Sorokin D.Y."/>
            <person name="Kublanov I.V."/>
            <person name="Toshchakov S."/>
            <person name="Lopatina A."/>
            <person name="Arcadi E."/>
            <person name="Smedile F."/>
            <person name="La Spada G."/>
            <person name="La Cono V."/>
            <person name="Yakimov M.M."/>
        </authorList>
    </citation>
    <scope>NUCLEOTIDE SEQUENCE [LARGE SCALE GENOMIC DNA]</scope>
    <source>
        <strain evidence="2 3">M27-SA2</strain>
    </source>
</reference>
<name>A0A0F7PE69_9EURY</name>
<dbReference type="STRING" id="1604004.HLASA_1418"/>
<dbReference type="EMBL" id="CP011564">
    <property type="protein sequence ID" value="ALG82308.1"/>
    <property type="molecule type" value="Genomic_DNA"/>
</dbReference>
<dbReference type="InterPro" id="IPR055551">
    <property type="entry name" value="DUF7127"/>
</dbReference>
<dbReference type="GeneID" id="26010761"/>
<dbReference type="HOGENOM" id="CLU_194234_0_0_2"/>
<organism evidence="1 4">
    <name type="scientific">Halanaeroarchaeum sulfurireducens</name>
    <dbReference type="NCBI Taxonomy" id="1604004"/>
    <lineage>
        <taxon>Archaea</taxon>
        <taxon>Methanobacteriati</taxon>
        <taxon>Methanobacteriota</taxon>
        <taxon>Stenosarchaea group</taxon>
        <taxon>Halobacteria</taxon>
        <taxon>Halobacteriales</taxon>
        <taxon>Halobacteriaceae</taxon>
        <taxon>Halanaeroarchaeum</taxon>
    </lineage>
</organism>
<accession>A0A0F7PE69</accession>